<dbReference type="PANTHER" id="PTHR24221">
    <property type="entry name" value="ATP-BINDING CASSETTE SUB-FAMILY B"/>
    <property type="match status" value="1"/>
</dbReference>
<evidence type="ECO:0000256" key="6">
    <source>
        <dbReference type="ARBA" id="ARBA00023136"/>
    </source>
</evidence>
<evidence type="ECO:0000256" key="2">
    <source>
        <dbReference type="ARBA" id="ARBA00022692"/>
    </source>
</evidence>
<dbReference type="EMBL" id="BAAAHK010000006">
    <property type="protein sequence ID" value="GAA0937310.1"/>
    <property type="molecule type" value="Genomic_DNA"/>
</dbReference>
<accession>A0ABP4AIL8</accession>
<evidence type="ECO:0000313" key="10">
    <source>
        <dbReference type="Proteomes" id="UP001500542"/>
    </source>
</evidence>
<dbReference type="InterPro" id="IPR003593">
    <property type="entry name" value="AAA+_ATPase"/>
</dbReference>
<sequence length="575" mass="60370">MLDSLGTARAALRDAARHTPGWLAIASLLLLAQAVLPAAQVVLLEGLIDDIGTDPWLALAGLTAVVGVMYPLGQVALSSTQRMALRLRLRYRSDLAYAAARLTPSMLARPEVVTDLEASQTATAVMDDVPGRTLQVLGAAVTSVMLCAVVWAINPISGLLVVAALVPTVLGFTVISQMEADGWPKVAAFDRRASYATEQLVQQRPGTELAVLGSGRKVAALVAAHRGDATQVLDRMVRKAMLVELAAALATALLFGGALVALVLGGASGAGAAAAVAGTISGLNAIRTCGYAFGTIITAAPQALIYRRFLASVPPASTQTVRHGVGEVCLENVSFTYPGAAEPALRDVSLRAERGEMIALVGVNGAGKTTAINALIGLLGVDAGRVLIDGVDAATMSEGERLGHFGMLVQEFGKFEFTLGESVGLGSPADVVPDEDVRAALESAEAGAFTRGLGLDEQLGQQWGGRGISGGQWQRLALARICLRDAGIWILDEPTSAIDAEAEREIFGELSRTRAGRITIVVSHRAWTLREMDRIYVIDEGRVVQKGSYAELFAVPEGRFAEIFDGQSTERDEAR</sequence>
<evidence type="ECO:0000313" key="9">
    <source>
        <dbReference type="EMBL" id="GAA0937310.1"/>
    </source>
</evidence>
<evidence type="ECO:0000256" key="4">
    <source>
        <dbReference type="ARBA" id="ARBA00022840"/>
    </source>
</evidence>
<reference evidence="10" key="1">
    <citation type="journal article" date="2019" name="Int. J. Syst. Evol. Microbiol.">
        <title>The Global Catalogue of Microorganisms (GCM) 10K type strain sequencing project: providing services to taxonomists for standard genome sequencing and annotation.</title>
        <authorList>
            <consortium name="The Broad Institute Genomics Platform"/>
            <consortium name="The Broad Institute Genome Sequencing Center for Infectious Disease"/>
            <person name="Wu L."/>
            <person name="Ma J."/>
        </authorList>
    </citation>
    <scope>NUCLEOTIDE SEQUENCE [LARGE SCALE GENOMIC DNA]</scope>
    <source>
        <strain evidence="10">JCM 10977</strain>
    </source>
</reference>
<evidence type="ECO:0000256" key="5">
    <source>
        <dbReference type="ARBA" id="ARBA00022989"/>
    </source>
</evidence>
<evidence type="ECO:0000256" key="7">
    <source>
        <dbReference type="SAM" id="Phobius"/>
    </source>
</evidence>
<keyword evidence="10" id="KW-1185">Reference proteome</keyword>
<dbReference type="Pfam" id="PF00005">
    <property type="entry name" value="ABC_tran"/>
    <property type="match status" value="1"/>
</dbReference>
<keyword evidence="2 7" id="KW-0812">Transmembrane</keyword>
<organism evidence="9 10">
    <name type="scientific">Kribbella koreensis</name>
    <dbReference type="NCBI Taxonomy" id="57909"/>
    <lineage>
        <taxon>Bacteria</taxon>
        <taxon>Bacillati</taxon>
        <taxon>Actinomycetota</taxon>
        <taxon>Actinomycetes</taxon>
        <taxon>Propionibacteriales</taxon>
        <taxon>Kribbellaceae</taxon>
        <taxon>Kribbella</taxon>
    </lineage>
</organism>
<dbReference type="InterPro" id="IPR003439">
    <property type="entry name" value="ABC_transporter-like_ATP-bd"/>
</dbReference>
<protein>
    <recommendedName>
        <fullName evidence="8">ABC transporter domain-containing protein</fullName>
    </recommendedName>
</protein>
<comment type="subcellular location">
    <subcellularLocation>
        <location evidence="1">Cell membrane</location>
        <topology evidence="1">Multi-pass membrane protein</topology>
    </subcellularLocation>
</comment>
<dbReference type="InterPro" id="IPR036640">
    <property type="entry name" value="ABC1_TM_sf"/>
</dbReference>
<gene>
    <name evidence="9" type="ORF">GCM10009554_25480</name>
</gene>
<feature type="transmembrane region" description="Helical" evidence="7">
    <location>
        <begin position="245"/>
        <end position="267"/>
    </location>
</feature>
<dbReference type="InterPro" id="IPR027417">
    <property type="entry name" value="P-loop_NTPase"/>
</dbReference>
<feature type="transmembrane region" description="Helical" evidence="7">
    <location>
        <begin position="56"/>
        <end position="77"/>
    </location>
</feature>
<dbReference type="Proteomes" id="UP001500542">
    <property type="component" value="Unassembled WGS sequence"/>
</dbReference>
<evidence type="ECO:0000259" key="8">
    <source>
        <dbReference type="PROSITE" id="PS50893"/>
    </source>
</evidence>
<proteinExistence type="predicted"/>
<keyword evidence="3" id="KW-0547">Nucleotide-binding</keyword>
<dbReference type="SMART" id="SM00382">
    <property type="entry name" value="AAA"/>
    <property type="match status" value="1"/>
</dbReference>
<feature type="domain" description="ABC transporter" evidence="8">
    <location>
        <begin position="328"/>
        <end position="565"/>
    </location>
</feature>
<comment type="caution">
    <text evidence="9">The sequence shown here is derived from an EMBL/GenBank/DDBJ whole genome shotgun (WGS) entry which is preliminary data.</text>
</comment>
<dbReference type="SUPFAM" id="SSF52540">
    <property type="entry name" value="P-loop containing nucleoside triphosphate hydrolases"/>
    <property type="match status" value="1"/>
</dbReference>
<keyword evidence="4" id="KW-0067">ATP-binding</keyword>
<evidence type="ECO:0000256" key="1">
    <source>
        <dbReference type="ARBA" id="ARBA00004651"/>
    </source>
</evidence>
<keyword evidence="6 7" id="KW-0472">Membrane</keyword>
<evidence type="ECO:0000256" key="3">
    <source>
        <dbReference type="ARBA" id="ARBA00022741"/>
    </source>
</evidence>
<dbReference type="RefSeq" id="WP_343968331.1">
    <property type="nucleotide sequence ID" value="NZ_BAAAHK010000006.1"/>
</dbReference>
<dbReference type="SUPFAM" id="SSF90123">
    <property type="entry name" value="ABC transporter transmembrane region"/>
    <property type="match status" value="1"/>
</dbReference>
<dbReference type="Gene3D" id="1.20.1560.10">
    <property type="entry name" value="ABC transporter type 1, transmembrane domain"/>
    <property type="match status" value="1"/>
</dbReference>
<dbReference type="PANTHER" id="PTHR24221:SF654">
    <property type="entry name" value="ATP-BINDING CASSETTE SUB-FAMILY B MEMBER 6"/>
    <property type="match status" value="1"/>
</dbReference>
<dbReference type="PROSITE" id="PS50893">
    <property type="entry name" value="ABC_TRANSPORTER_2"/>
    <property type="match status" value="1"/>
</dbReference>
<name>A0ABP4AIL8_9ACTN</name>
<feature type="transmembrane region" description="Helical" evidence="7">
    <location>
        <begin position="136"/>
        <end position="153"/>
    </location>
</feature>
<feature type="transmembrane region" description="Helical" evidence="7">
    <location>
        <begin position="21"/>
        <end position="44"/>
    </location>
</feature>
<feature type="transmembrane region" description="Helical" evidence="7">
    <location>
        <begin position="159"/>
        <end position="175"/>
    </location>
</feature>
<keyword evidence="5 7" id="KW-1133">Transmembrane helix</keyword>
<dbReference type="Gene3D" id="3.40.50.300">
    <property type="entry name" value="P-loop containing nucleotide triphosphate hydrolases"/>
    <property type="match status" value="1"/>
</dbReference>
<dbReference type="InterPro" id="IPR039421">
    <property type="entry name" value="Type_1_exporter"/>
</dbReference>